<gene>
    <name evidence="1" type="ORF">VE26_05410</name>
</gene>
<dbReference type="OrthoDB" id="9869627at2"/>
<reference evidence="1 2" key="1">
    <citation type="submission" date="2015-03" db="EMBL/GenBank/DDBJ databases">
        <authorList>
            <person name="Hassan Y."/>
            <person name="Lepp D."/>
            <person name="Li X.-Z."/>
            <person name="Zhou T."/>
        </authorList>
    </citation>
    <scope>NUCLEOTIDE SEQUENCE [LARGE SCALE GENOMIC DNA]</scope>
    <source>
        <strain evidence="1 2">IPL18</strain>
    </source>
</reference>
<accession>A0A0F5FKQ0</accession>
<proteinExistence type="predicted"/>
<organism evidence="1 2">
    <name type="scientific">Devosia chinhatensis</name>
    <dbReference type="NCBI Taxonomy" id="429727"/>
    <lineage>
        <taxon>Bacteria</taxon>
        <taxon>Pseudomonadati</taxon>
        <taxon>Pseudomonadota</taxon>
        <taxon>Alphaproteobacteria</taxon>
        <taxon>Hyphomicrobiales</taxon>
        <taxon>Devosiaceae</taxon>
        <taxon>Devosia</taxon>
    </lineage>
</organism>
<protein>
    <submittedName>
        <fullName evidence="1">Uncharacterized protein</fullName>
    </submittedName>
</protein>
<dbReference type="RefSeq" id="WP_046104071.1">
    <property type="nucleotide sequence ID" value="NZ_JZEY01000054.1"/>
</dbReference>
<sequence length="148" mass="16419">MDKFWTQARKQINDLIDVTSTFGVEDSAIENLSNGKPAFWSFCGNSNGSAGTFFLTINSMGGIEAGKEDIRAHFARNGRDVDAEEWLHHLIPLNRAAVTDLMRAYQDCGSWRTPEELAKRAAARGWPQYRVRGALSAPVETIYPVAAE</sequence>
<keyword evidence="2" id="KW-1185">Reference proteome</keyword>
<name>A0A0F5FKQ0_9HYPH</name>
<evidence type="ECO:0000313" key="2">
    <source>
        <dbReference type="Proteomes" id="UP000033649"/>
    </source>
</evidence>
<evidence type="ECO:0000313" key="1">
    <source>
        <dbReference type="EMBL" id="KKB09378.1"/>
    </source>
</evidence>
<dbReference type="AlphaFoldDB" id="A0A0F5FKQ0"/>
<dbReference type="EMBL" id="JZEY01000054">
    <property type="protein sequence ID" value="KKB09378.1"/>
    <property type="molecule type" value="Genomic_DNA"/>
</dbReference>
<comment type="caution">
    <text evidence="1">The sequence shown here is derived from an EMBL/GenBank/DDBJ whole genome shotgun (WGS) entry which is preliminary data.</text>
</comment>
<dbReference type="Proteomes" id="UP000033649">
    <property type="component" value="Unassembled WGS sequence"/>
</dbReference>
<dbReference type="PATRIC" id="fig|429727.3.peg.1118"/>